<keyword evidence="3" id="KW-0808">Transferase</keyword>
<comment type="similarity">
    <text evidence="1">Belongs to the glycosyltransferase GT106 family.</text>
</comment>
<proteinExistence type="inferred from homology"/>
<dbReference type="GO" id="GO:0006004">
    <property type="term" value="P:fucose metabolic process"/>
    <property type="evidence" value="ECO:0007669"/>
    <property type="project" value="UniProtKB-KW"/>
</dbReference>
<evidence type="ECO:0000256" key="5">
    <source>
        <dbReference type="ARBA" id="ARBA00023277"/>
    </source>
</evidence>
<keyword evidence="5" id="KW-0119">Carbohydrate metabolism</keyword>
<feature type="compositionally biased region" description="Low complexity" evidence="7">
    <location>
        <begin position="29"/>
        <end position="50"/>
    </location>
</feature>
<reference evidence="9" key="1">
    <citation type="submission" date="2020-06" db="EMBL/GenBank/DDBJ databases">
        <title>WGS assembly of Ceratodon purpureus strain R40.</title>
        <authorList>
            <person name="Carey S.B."/>
            <person name="Jenkins J."/>
            <person name="Shu S."/>
            <person name="Lovell J.T."/>
            <person name="Sreedasyam A."/>
            <person name="Maumus F."/>
            <person name="Tiley G.P."/>
            <person name="Fernandez-Pozo N."/>
            <person name="Barry K."/>
            <person name="Chen C."/>
            <person name="Wang M."/>
            <person name="Lipzen A."/>
            <person name="Daum C."/>
            <person name="Saski C.A."/>
            <person name="Payton A.C."/>
            <person name="Mcbreen J.C."/>
            <person name="Conrad R.E."/>
            <person name="Kollar L.M."/>
            <person name="Olsson S."/>
            <person name="Huttunen S."/>
            <person name="Landis J.B."/>
            <person name="Wickett N.J."/>
            <person name="Johnson M.G."/>
            <person name="Rensing S.A."/>
            <person name="Grimwood J."/>
            <person name="Schmutz J."/>
            <person name="Mcdaniel S.F."/>
        </authorList>
    </citation>
    <scope>NUCLEOTIDE SEQUENCE</scope>
    <source>
        <strain evidence="9">R40</strain>
    </source>
</reference>
<dbReference type="InterPro" id="IPR019378">
    <property type="entry name" value="GDP-Fuc_O-FucTrfase"/>
</dbReference>
<keyword evidence="10" id="KW-1185">Reference proteome</keyword>
<keyword evidence="8" id="KW-1133">Transmembrane helix</keyword>
<name>A0A8T0IMQ2_CERPU</name>
<dbReference type="Proteomes" id="UP000822688">
    <property type="component" value="Chromosome 3"/>
</dbReference>
<evidence type="ECO:0000256" key="6">
    <source>
        <dbReference type="ARBA" id="ARBA00030350"/>
    </source>
</evidence>
<keyword evidence="2" id="KW-0328">Glycosyltransferase</keyword>
<evidence type="ECO:0000256" key="7">
    <source>
        <dbReference type="SAM" id="MobiDB-lite"/>
    </source>
</evidence>
<accession>A0A8T0IMQ2</accession>
<evidence type="ECO:0000313" key="9">
    <source>
        <dbReference type="EMBL" id="KAG0584257.1"/>
    </source>
</evidence>
<gene>
    <name evidence="9" type="ORF">KC19_3G197100</name>
</gene>
<dbReference type="GO" id="GO:0016757">
    <property type="term" value="F:glycosyltransferase activity"/>
    <property type="evidence" value="ECO:0007669"/>
    <property type="project" value="UniProtKB-KW"/>
</dbReference>
<feature type="transmembrane region" description="Helical" evidence="8">
    <location>
        <begin position="91"/>
        <end position="109"/>
    </location>
</feature>
<feature type="region of interest" description="Disordered" evidence="7">
    <location>
        <begin position="22"/>
        <end position="56"/>
    </location>
</feature>
<keyword evidence="8" id="KW-0812">Transmembrane</keyword>
<protein>
    <recommendedName>
        <fullName evidence="6">O-fucosyltransferase family protein</fullName>
    </recommendedName>
</protein>
<evidence type="ECO:0000256" key="1">
    <source>
        <dbReference type="ARBA" id="ARBA00007737"/>
    </source>
</evidence>
<dbReference type="PANTHER" id="PTHR31288:SF22">
    <property type="entry name" value="O-FUCOSYLTRANSFERASE 9"/>
    <property type="match status" value="1"/>
</dbReference>
<keyword evidence="8" id="KW-0472">Membrane</keyword>
<dbReference type="PANTHER" id="PTHR31288">
    <property type="entry name" value="O-FUCOSYLTRANSFERASE FAMILY PROTEIN"/>
    <property type="match status" value="1"/>
</dbReference>
<evidence type="ECO:0000256" key="3">
    <source>
        <dbReference type="ARBA" id="ARBA00022679"/>
    </source>
</evidence>
<dbReference type="AlphaFoldDB" id="A0A8T0IMQ2"/>
<sequence>MQNGKDHMHVFGRPPGLVQNGHSHVVVNSSSPPLSPASSPRLRSGRSLGRGVRDTKVKFGSPGVKGGRYPSTFLQKLTLFLLSFFLRRHRALLLIPFIYVSGMMVYMGGEISMPDFPPFPGRYRPGSIYRSDQVFEKLWPEMESAEASAYGLEFGGLNEAGGGSHGRQVLSVWEYPKEGGGFTPCLSSIQHELGPPESNGYIMVEANGGLNQQRSTICNAVAVAKLLNATLIIPHFHLNSVWKDPSRFRDIFDEDYFIESLSKQVRILRELPKEVMDRYENASMIYKVPKVKAWSLPRFYLENALPELKKRGVIRFSPFANRLAYDGIPKKIQKLRCFTNFEALRFAQPIADMANTLVSRMKAKSAVTNGNYVSIHLRFEEDMVAFSQCVYEGDEEEKTRLDNAREKSWRGKFNRTGRVNLSPEDIRRDGKCPLTPVEVGMMLRGMGFRNTTPIFLAAGKIYKGEESMEPLRRMFPYLQTKETLLSSEELKQFKGFSSRLAAMDYSVCLHSEVFVTTQGGNFPQILMGHRRFLNKGHSKTINPDKRRLVLLLDNPNIEWDVFRKSLEDMRRHSDFKGLQPRKALPVKKSAFYTVPPKASLYTFPAPECMCAEPGNTGKTEMLA</sequence>
<dbReference type="CDD" id="cd11299">
    <property type="entry name" value="O-FucT_plant"/>
    <property type="match status" value="1"/>
</dbReference>
<dbReference type="EMBL" id="CM026423">
    <property type="protein sequence ID" value="KAG0584257.1"/>
    <property type="molecule type" value="Genomic_DNA"/>
</dbReference>
<evidence type="ECO:0000256" key="2">
    <source>
        <dbReference type="ARBA" id="ARBA00022676"/>
    </source>
</evidence>
<evidence type="ECO:0000256" key="4">
    <source>
        <dbReference type="ARBA" id="ARBA00023253"/>
    </source>
</evidence>
<dbReference type="InterPro" id="IPR024709">
    <property type="entry name" value="FucosylTrfase_pln"/>
</dbReference>
<evidence type="ECO:0000313" key="10">
    <source>
        <dbReference type="Proteomes" id="UP000822688"/>
    </source>
</evidence>
<organism evidence="9 10">
    <name type="scientific">Ceratodon purpureus</name>
    <name type="common">Fire moss</name>
    <name type="synonym">Dicranum purpureum</name>
    <dbReference type="NCBI Taxonomy" id="3225"/>
    <lineage>
        <taxon>Eukaryota</taxon>
        <taxon>Viridiplantae</taxon>
        <taxon>Streptophyta</taxon>
        <taxon>Embryophyta</taxon>
        <taxon>Bryophyta</taxon>
        <taxon>Bryophytina</taxon>
        <taxon>Bryopsida</taxon>
        <taxon>Dicranidae</taxon>
        <taxon>Pseudoditrichales</taxon>
        <taxon>Ditrichaceae</taxon>
        <taxon>Ceratodon</taxon>
    </lineage>
</organism>
<dbReference type="Pfam" id="PF10250">
    <property type="entry name" value="O-FucT"/>
    <property type="match status" value="1"/>
</dbReference>
<keyword evidence="4" id="KW-0294">Fucose metabolism</keyword>
<comment type="caution">
    <text evidence="9">The sequence shown here is derived from an EMBL/GenBank/DDBJ whole genome shotgun (WGS) entry which is preliminary data.</text>
</comment>
<evidence type="ECO:0000256" key="8">
    <source>
        <dbReference type="SAM" id="Phobius"/>
    </source>
</evidence>
<dbReference type="PIRSF" id="PIRSF009360">
    <property type="entry name" value="UCP009360"/>
    <property type="match status" value="1"/>
</dbReference>